<evidence type="ECO:0000313" key="3">
    <source>
        <dbReference type="Proteomes" id="UP000784294"/>
    </source>
</evidence>
<comment type="caution">
    <text evidence="2">The sequence shown here is derived from an EMBL/GenBank/DDBJ whole genome shotgun (WGS) entry which is preliminary data.</text>
</comment>
<dbReference type="EMBL" id="CAAALY010006577">
    <property type="protein sequence ID" value="VEL09539.1"/>
    <property type="molecule type" value="Genomic_DNA"/>
</dbReference>
<feature type="compositionally biased region" description="Basic and acidic residues" evidence="1">
    <location>
        <begin position="93"/>
        <end position="105"/>
    </location>
</feature>
<protein>
    <submittedName>
        <fullName evidence="2">Uncharacterized protein</fullName>
    </submittedName>
</protein>
<sequence length="471" mass="52321">MVQLLLEVVIRLRRGRNSSPHWMRTPLRKAKLPESVSLTSCSLVMRVARLIDDAGEISEDVPISGSDTGNYDNYYSRELRTSEGDTILSQESSQEKVSHGSKKEGLQQSRVTGRAPLSLELVGRPASPEPLLSVKVAVTAKAFKEIRATTSREEVDVISAIQSFLTITRSLKQKRTKAQPEDALLAETEAISYSNEHGCLRSKEAHEVTSKDGVIGVLRNLLHSEQSGSDQIASPPMYIMEQEREKQSDGTASMLDLAFRRFDSLNKVNRFRAIHDPSQPACGQPWFGLRNALLGRGPSHLHLIPATCSPQPFSQTRDLKSWARAIVIQDSIGKKNIRLSKLADCSTLIVCPYHGVQRHSGLCCVNGLLLLESQRSSDSKRRQDWTILDNDYLSNGNTAVRPSVPGQTKCIWTRLVYWFIPAISWCVVEGANPVSRQLPCLPSHPGLVRNRASGLLNKCYVKDKLGLFQTD</sequence>
<organism evidence="2 3">
    <name type="scientific">Protopolystoma xenopodis</name>
    <dbReference type="NCBI Taxonomy" id="117903"/>
    <lineage>
        <taxon>Eukaryota</taxon>
        <taxon>Metazoa</taxon>
        <taxon>Spiralia</taxon>
        <taxon>Lophotrochozoa</taxon>
        <taxon>Platyhelminthes</taxon>
        <taxon>Monogenea</taxon>
        <taxon>Polyopisthocotylea</taxon>
        <taxon>Polystomatidea</taxon>
        <taxon>Polystomatidae</taxon>
        <taxon>Protopolystoma</taxon>
    </lineage>
</organism>
<keyword evidence="3" id="KW-1185">Reference proteome</keyword>
<accession>A0A3S5A824</accession>
<evidence type="ECO:0000256" key="1">
    <source>
        <dbReference type="SAM" id="MobiDB-lite"/>
    </source>
</evidence>
<evidence type="ECO:0000313" key="2">
    <source>
        <dbReference type="EMBL" id="VEL09539.1"/>
    </source>
</evidence>
<reference evidence="2" key="1">
    <citation type="submission" date="2018-11" db="EMBL/GenBank/DDBJ databases">
        <authorList>
            <consortium name="Pathogen Informatics"/>
        </authorList>
    </citation>
    <scope>NUCLEOTIDE SEQUENCE</scope>
</reference>
<gene>
    <name evidence="2" type="ORF">PXEA_LOCUS2979</name>
</gene>
<dbReference type="Proteomes" id="UP000784294">
    <property type="component" value="Unassembled WGS sequence"/>
</dbReference>
<proteinExistence type="predicted"/>
<dbReference type="AlphaFoldDB" id="A0A3S5A824"/>
<name>A0A3S5A824_9PLAT</name>
<feature type="region of interest" description="Disordered" evidence="1">
    <location>
        <begin position="83"/>
        <end position="110"/>
    </location>
</feature>